<dbReference type="Proteomes" id="UP000268321">
    <property type="component" value="Unassembled WGS sequence"/>
</dbReference>
<feature type="signal peptide" evidence="10">
    <location>
        <begin position="1"/>
        <end position="19"/>
    </location>
</feature>
<dbReference type="GO" id="GO:0042124">
    <property type="term" value="F:1,3-beta-glucanosyltransferase activity"/>
    <property type="evidence" value="ECO:0007669"/>
    <property type="project" value="TreeGrafter"/>
</dbReference>
<dbReference type="Gene3D" id="3.20.20.80">
    <property type="entry name" value="Glycosidases"/>
    <property type="match status" value="1"/>
</dbReference>
<dbReference type="PANTHER" id="PTHR31468:SF2">
    <property type="entry name" value="1,3-BETA-GLUCANOSYLTRANSFERASE GAS1"/>
    <property type="match status" value="1"/>
</dbReference>
<keyword evidence="5 10" id="KW-0732">Signal</keyword>
<dbReference type="SUPFAM" id="SSF51445">
    <property type="entry name" value="(Trans)glycosidases"/>
    <property type="match status" value="1"/>
</dbReference>
<evidence type="ECO:0000256" key="7">
    <source>
        <dbReference type="ARBA" id="ARBA00023157"/>
    </source>
</evidence>
<reference evidence="14" key="1">
    <citation type="journal article" date="2018" name="Nat. Microbiol.">
        <title>Leveraging single-cell genomics to expand the fungal tree of life.</title>
        <authorList>
            <person name="Ahrendt S.R."/>
            <person name="Quandt C.A."/>
            <person name="Ciobanu D."/>
            <person name="Clum A."/>
            <person name="Salamov A."/>
            <person name="Andreopoulos B."/>
            <person name="Cheng J.F."/>
            <person name="Woyke T."/>
            <person name="Pelin A."/>
            <person name="Henrissat B."/>
            <person name="Reynolds N.K."/>
            <person name="Benny G.L."/>
            <person name="Smith M.E."/>
            <person name="James T.Y."/>
            <person name="Grigoriev I.V."/>
        </authorList>
    </citation>
    <scope>NUCLEOTIDE SEQUENCE [LARGE SCALE GENOMIC DNA]</scope>
    <source>
        <strain evidence="14">Baker2002</strain>
    </source>
</reference>
<dbReference type="Pfam" id="PF07983">
    <property type="entry name" value="X8"/>
    <property type="match status" value="1"/>
</dbReference>
<dbReference type="InterPro" id="IPR012946">
    <property type="entry name" value="X8"/>
</dbReference>
<dbReference type="OrthoDB" id="421038at2759"/>
<evidence type="ECO:0000313" key="13">
    <source>
        <dbReference type="EMBL" id="RKP32298.1"/>
    </source>
</evidence>
<evidence type="ECO:0000256" key="2">
    <source>
        <dbReference type="ARBA" id="ARBA00004589"/>
    </source>
</evidence>
<evidence type="ECO:0000256" key="3">
    <source>
        <dbReference type="ARBA" id="ARBA00007528"/>
    </source>
</evidence>
<dbReference type="GO" id="GO:0071970">
    <property type="term" value="P:fungal-type cell wall (1-&gt;3)-beta-D-glucan biosynthetic process"/>
    <property type="evidence" value="ECO:0007669"/>
    <property type="project" value="TreeGrafter"/>
</dbReference>
<dbReference type="GO" id="GO:0098552">
    <property type="term" value="C:side of membrane"/>
    <property type="evidence" value="ECO:0007669"/>
    <property type="project" value="UniProtKB-KW"/>
</dbReference>
<evidence type="ECO:0000256" key="11">
    <source>
        <dbReference type="SAM" id="MobiDB-lite"/>
    </source>
</evidence>
<dbReference type="InterPro" id="IPR004886">
    <property type="entry name" value="Glucanosyltransferase"/>
</dbReference>
<dbReference type="FunFam" id="3.20.20.80:FF:000038">
    <property type="entry name" value="1,3-beta-glucanosyltransferase"/>
    <property type="match status" value="1"/>
</dbReference>
<keyword evidence="8" id="KW-0325">Glycoprotein</keyword>
<dbReference type="GO" id="GO:0031505">
    <property type="term" value="P:fungal-type cell wall organization"/>
    <property type="evidence" value="ECO:0007669"/>
    <property type="project" value="UniProtKB-ARBA"/>
</dbReference>
<dbReference type="Gene3D" id="1.20.58.1040">
    <property type="match status" value="1"/>
</dbReference>
<dbReference type="EMBL" id="ML004432">
    <property type="protein sequence ID" value="RKP32298.1"/>
    <property type="molecule type" value="Genomic_DNA"/>
</dbReference>
<dbReference type="InterPro" id="IPR017853">
    <property type="entry name" value="GH"/>
</dbReference>
<keyword evidence="14" id="KW-1185">Reference proteome</keyword>
<protein>
    <recommendedName>
        <fullName evidence="10">1,3-beta-glucanosyltransferase</fullName>
        <ecNumber evidence="10">2.4.1.-</ecNumber>
    </recommendedName>
</protein>
<evidence type="ECO:0000256" key="5">
    <source>
        <dbReference type="ARBA" id="ARBA00022729"/>
    </source>
</evidence>
<keyword evidence="7" id="KW-1015">Disulfide bond</keyword>
<keyword evidence="6 10" id="KW-0472">Membrane</keyword>
<evidence type="ECO:0000256" key="1">
    <source>
        <dbReference type="ARBA" id="ARBA00004196"/>
    </source>
</evidence>
<dbReference type="EC" id="2.4.1.-" evidence="10"/>
<sequence length="531" mass="58066">MRNFGLLLSLYFAVASVAADLPQIEVIGNKFFFKNNQSQFLMRGIAYQQNTAERINSTGDVTGFNDPLADSAACKRDVEYMINTNTNVLRVYAVDPTKNHDECMKIFSDAGIYIIADLSEPKLSVNRDNPEWNLSLYKRYTSVVDMFAKYKNVLGFFAGNEVSNNNTNTEASVFVKAAVRDMKSYIKSKGWSYPVGYSSNDDADIRVPIAQYFSCGSLEERADFFGINMYEWCGESTFKESGYEARTEEYKNLTIPVFFSEYGCNTVQPRKFRDIPVLFSNQMTHVWSGGIMYMFFQEENNYGIVSVSGNSITTMTDYPFYSLQMNAITPSYAKASDVGASSTATFSCPSLGVNWKASPSLPPTPDQGVCECVVNSLKCVVSNGIEPKNYAALFGLVCGMVDCSSVSVNGTTGEYGSISFCDDKDKLSYVLNQYYLLQNSRADACNFNGSASLVKLASMASSCSSIISSVSQNSRATGSANRKGPDTSQGTRSTSSRRNSGSGVQPASTNSLAALLSLVLAVFGGITSFIV</sequence>
<evidence type="ECO:0000313" key="14">
    <source>
        <dbReference type="Proteomes" id="UP000268321"/>
    </source>
</evidence>
<dbReference type="SMART" id="SM00768">
    <property type="entry name" value="X8"/>
    <property type="match status" value="1"/>
</dbReference>
<comment type="subcellular location">
    <subcellularLocation>
        <location evidence="1">Cell envelope</location>
    </subcellularLocation>
    <subcellularLocation>
        <location evidence="10">Cell membrane</location>
        <topology evidence="10">Lipid-anchor</topology>
        <topology evidence="10">GPI-anchor</topology>
    </subcellularLocation>
    <subcellularLocation>
        <location evidence="2">Membrane</location>
        <topology evidence="2">Lipid-anchor</topology>
        <topology evidence="2">GPI-anchor</topology>
    </subcellularLocation>
</comment>
<evidence type="ECO:0000256" key="9">
    <source>
        <dbReference type="ARBA" id="ARBA00023288"/>
    </source>
</evidence>
<organism evidence="13 14">
    <name type="scientific">Metschnikowia bicuspidata</name>
    <dbReference type="NCBI Taxonomy" id="27322"/>
    <lineage>
        <taxon>Eukaryota</taxon>
        <taxon>Fungi</taxon>
        <taxon>Dikarya</taxon>
        <taxon>Ascomycota</taxon>
        <taxon>Saccharomycotina</taxon>
        <taxon>Pichiomycetes</taxon>
        <taxon>Metschnikowiaceae</taxon>
        <taxon>Metschnikowia</taxon>
    </lineage>
</organism>
<evidence type="ECO:0000256" key="4">
    <source>
        <dbReference type="ARBA" id="ARBA00022622"/>
    </source>
</evidence>
<evidence type="ECO:0000256" key="10">
    <source>
        <dbReference type="RuleBase" id="RU361209"/>
    </source>
</evidence>
<dbReference type="Pfam" id="PF03198">
    <property type="entry name" value="Glyco_hydro_72"/>
    <property type="match status" value="1"/>
</dbReference>
<gene>
    <name evidence="13" type="ORF">METBISCDRAFT_21566</name>
</gene>
<proteinExistence type="inferred from homology"/>
<keyword evidence="10 13" id="KW-0808">Transferase</keyword>
<keyword evidence="9 10" id="KW-0449">Lipoprotein</keyword>
<name>A0A4P9ZH82_9ASCO</name>
<evidence type="ECO:0000259" key="12">
    <source>
        <dbReference type="SMART" id="SM00768"/>
    </source>
</evidence>
<dbReference type="GO" id="GO:0030445">
    <property type="term" value="C:yeast-form cell wall"/>
    <property type="evidence" value="ECO:0007669"/>
    <property type="project" value="UniProtKB-ARBA"/>
</dbReference>
<feature type="region of interest" description="Disordered" evidence="11">
    <location>
        <begin position="474"/>
        <end position="505"/>
    </location>
</feature>
<dbReference type="PANTHER" id="PTHR31468">
    <property type="entry name" value="1,3-BETA-GLUCANOSYLTRANSFERASE GAS1"/>
    <property type="match status" value="1"/>
</dbReference>
<evidence type="ECO:0000256" key="6">
    <source>
        <dbReference type="ARBA" id="ARBA00023136"/>
    </source>
</evidence>
<evidence type="ECO:0000256" key="8">
    <source>
        <dbReference type="ARBA" id="ARBA00023180"/>
    </source>
</evidence>
<feature type="domain" description="X8" evidence="12">
    <location>
        <begin position="377"/>
        <end position="465"/>
    </location>
</feature>
<comment type="similarity">
    <text evidence="3 10">Belongs to the glycosyl hydrolase 72 family.</text>
</comment>
<feature type="chain" id="PRO_5020926410" description="1,3-beta-glucanosyltransferase" evidence="10">
    <location>
        <begin position="20"/>
        <end position="531"/>
    </location>
</feature>
<keyword evidence="4 10" id="KW-0336">GPI-anchor</keyword>
<dbReference type="GO" id="GO:0005886">
    <property type="term" value="C:plasma membrane"/>
    <property type="evidence" value="ECO:0007669"/>
    <property type="project" value="UniProtKB-SubCell"/>
</dbReference>
<feature type="compositionally biased region" description="Low complexity" evidence="11">
    <location>
        <begin position="487"/>
        <end position="503"/>
    </location>
</feature>
<accession>A0A4P9ZH82</accession>
<comment type="function">
    <text evidence="10">Splits internally a 1,3-beta-glucan molecule and transfers the newly generated reducing end (the donor) to the non-reducing end of another 1,3-beta-glucan molecule (the acceptor) forming a 1,3-beta linkage, resulting in the elongation of 1,3-beta-glucan chains in the cell wall.</text>
</comment>
<dbReference type="AlphaFoldDB" id="A0A4P9ZH82"/>